<dbReference type="EMBL" id="LAZR01060433">
    <property type="protein sequence ID" value="KKK65679.1"/>
    <property type="molecule type" value="Genomic_DNA"/>
</dbReference>
<organism evidence="1">
    <name type="scientific">marine sediment metagenome</name>
    <dbReference type="NCBI Taxonomy" id="412755"/>
    <lineage>
        <taxon>unclassified sequences</taxon>
        <taxon>metagenomes</taxon>
        <taxon>ecological metagenomes</taxon>
    </lineage>
</organism>
<name>A0A0F8ZGW7_9ZZZZ</name>
<gene>
    <name evidence="1" type="ORF">LCGC14_2971730</name>
</gene>
<comment type="caution">
    <text evidence="1">The sequence shown here is derived from an EMBL/GenBank/DDBJ whole genome shotgun (WGS) entry which is preliminary data.</text>
</comment>
<proteinExistence type="predicted"/>
<accession>A0A0F8ZGW7</accession>
<evidence type="ECO:0000313" key="1">
    <source>
        <dbReference type="EMBL" id="KKK65679.1"/>
    </source>
</evidence>
<reference evidence="1" key="1">
    <citation type="journal article" date="2015" name="Nature">
        <title>Complex archaea that bridge the gap between prokaryotes and eukaryotes.</title>
        <authorList>
            <person name="Spang A."/>
            <person name="Saw J.H."/>
            <person name="Jorgensen S.L."/>
            <person name="Zaremba-Niedzwiedzka K."/>
            <person name="Martijn J."/>
            <person name="Lind A.E."/>
            <person name="van Eijk R."/>
            <person name="Schleper C."/>
            <person name="Guy L."/>
            <person name="Ettema T.J."/>
        </authorList>
    </citation>
    <scope>NUCLEOTIDE SEQUENCE</scope>
</reference>
<sequence>MTQSYTLAKDIEYPTLFRMGEWGINAVDRGEYAFTKIDSIIVHNCGSVQSTDRNWQAEPLIIIQEDHLNRPCSYCQELCPPEIQALWRLQNMENL</sequence>
<dbReference type="AlphaFoldDB" id="A0A0F8ZGW7"/>
<protein>
    <submittedName>
        <fullName evidence="1">Uncharacterized protein</fullName>
    </submittedName>
</protein>